<accession>A0A444Y2N3</accession>
<evidence type="ECO:0000313" key="2">
    <source>
        <dbReference type="Proteomes" id="UP000289738"/>
    </source>
</evidence>
<dbReference type="Proteomes" id="UP000289738">
    <property type="component" value="Chromosome B08"/>
</dbReference>
<evidence type="ECO:0000313" key="1">
    <source>
        <dbReference type="EMBL" id="RYQ96149.1"/>
    </source>
</evidence>
<organism evidence="1 2">
    <name type="scientific">Arachis hypogaea</name>
    <name type="common">Peanut</name>
    <dbReference type="NCBI Taxonomy" id="3818"/>
    <lineage>
        <taxon>Eukaryota</taxon>
        <taxon>Viridiplantae</taxon>
        <taxon>Streptophyta</taxon>
        <taxon>Embryophyta</taxon>
        <taxon>Tracheophyta</taxon>
        <taxon>Spermatophyta</taxon>
        <taxon>Magnoliopsida</taxon>
        <taxon>eudicotyledons</taxon>
        <taxon>Gunneridae</taxon>
        <taxon>Pentapetalae</taxon>
        <taxon>rosids</taxon>
        <taxon>fabids</taxon>
        <taxon>Fabales</taxon>
        <taxon>Fabaceae</taxon>
        <taxon>Papilionoideae</taxon>
        <taxon>50 kb inversion clade</taxon>
        <taxon>dalbergioids sensu lato</taxon>
        <taxon>Dalbergieae</taxon>
        <taxon>Pterocarpus clade</taxon>
        <taxon>Arachis</taxon>
    </lineage>
</organism>
<keyword evidence="2" id="KW-1185">Reference proteome</keyword>
<proteinExistence type="predicted"/>
<gene>
    <name evidence="1" type="ORF">Ahy_B08g091711</name>
</gene>
<name>A0A444Y2N3_ARAHY</name>
<dbReference type="EMBL" id="SDMP01000018">
    <property type="protein sequence ID" value="RYQ96149.1"/>
    <property type="molecule type" value="Genomic_DNA"/>
</dbReference>
<reference evidence="1 2" key="1">
    <citation type="submission" date="2019-01" db="EMBL/GenBank/DDBJ databases">
        <title>Sequencing of cultivated peanut Arachis hypogaea provides insights into genome evolution and oil improvement.</title>
        <authorList>
            <person name="Chen X."/>
        </authorList>
    </citation>
    <scope>NUCLEOTIDE SEQUENCE [LARGE SCALE GENOMIC DNA]</scope>
    <source>
        <strain evidence="2">cv. Fuhuasheng</strain>
        <tissue evidence="1">Leaves</tissue>
    </source>
</reference>
<dbReference type="AlphaFoldDB" id="A0A444Y2N3"/>
<comment type="caution">
    <text evidence="1">The sequence shown here is derived from an EMBL/GenBank/DDBJ whole genome shotgun (WGS) entry which is preliminary data.</text>
</comment>
<sequence>MSTHNNPPPEATAPLMMIANTASYVPKQFLAPSFSFGFTDSSQEETLTQEGDQDLRREKILRHQYELKNKRSWWSKLQILELRQH</sequence>
<protein>
    <submittedName>
        <fullName evidence="1">Uncharacterized protein</fullName>
    </submittedName>
</protein>